<keyword evidence="3" id="KW-1185">Reference proteome</keyword>
<name>A0A4R7FPK2_9MICO</name>
<feature type="transmembrane region" description="Helical" evidence="1">
    <location>
        <begin position="160"/>
        <end position="182"/>
    </location>
</feature>
<evidence type="ECO:0000313" key="3">
    <source>
        <dbReference type="Proteomes" id="UP000295344"/>
    </source>
</evidence>
<accession>A0A4R7FPK2</accession>
<feature type="transmembrane region" description="Helical" evidence="1">
    <location>
        <begin position="44"/>
        <end position="68"/>
    </location>
</feature>
<reference evidence="2 3" key="1">
    <citation type="submission" date="2019-03" db="EMBL/GenBank/DDBJ databases">
        <title>Genomic Encyclopedia of Archaeal and Bacterial Type Strains, Phase II (KMG-II): from individual species to whole genera.</title>
        <authorList>
            <person name="Goeker M."/>
        </authorList>
    </citation>
    <scope>NUCLEOTIDE SEQUENCE [LARGE SCALE GENOMIC DNA]</scope>
    <source>
        <strain evidence="2 3">DSM 24782</strain>
    </source>
</reference>
<gene>
    <name evidence="2" type="ORF">CLV52_0028</name>
</gene>
<evidence type="ECO:0000256" key="1">
    <source>
        <dbReference type="SAM" id="Phobius"/>
    </source>
</evidence>
<comment type="caution">
    <text evidence="2">The sequence shown here is derived from an EMBL/GenBank/DDBJ whole genome shotgun (WGS) entry which is preliminary data.</text>
</comment>
<evidence type="ECO:0000313" key="2">
    <source>
        <dbReference type="EMBL" id="TDS79499.1"/>
    </source>
</evidence>
<feature type="transmembrane region" description="Helical" evidence="1">
    <location>
        <begin position="88"/>
        <end position="107"/>
    </location>
</feature>
<protein>
    <submittedName>
        <fullName evidence="2">Uncharacterized protein</fullName>
    </submittedName>
</protein>
<keyword evidence="1" id="KW-0812">Transmembrane</keyword>
<keyword evidence="1" id="KW-0472">Membrane</keyword>
<organism evidence="2 3">
    <name type="scientific">Amnibacterium kyonggiense</name>
    <dbReference type="NCBI Taxonomy" id="595671"/>
    <lineage>
        <taxon>Bacteria</taxon>
        <taxon>Bacillati</taxon>
        <taxon>Actinomycetota</taxon>
        <taxon>Actinomycetes</taxon>
        <taxon>Micrococcales</taxon>
        <taxon>Microbacteriaceae</taxon>
        <taxon>Amnibacterium</taxon>
    </lineage>
</organism>
<dbReference type="EMBL" id="SOAM01000001">
    <property type="protein sequence ID" value="TDS79499.1"/>
    <property type="molecule type" value="Genomic_DNA"/>
</dbReference>
<dbReference type="AlphaFoldDB" id="A0A4R7FPK2"/>
<dbReference type="Proteomes" id="UP000295344">
    <property type="component" value="Unassembled WGS sequence"/>
</dbReference>
<sequence>MPDDLRVRHGCLGTVDSAVVHPVSLAHSATTTYFPIMDRRRIDVLAAVGVLLLSVTGLLDVLVLLPGVLAPSTGLPQVWAEVVSKGDLVPVLAGPTVWALLCAMAVVRHLRARRPRAALVVGGTALVEFGVLAALAQMAASGMGLWLSNHLRPFEGGTTAFEDVALVLGGASITGGVVLLMIGRAHCRARRTAAV</sequence>
<feature type="transmembrane region" description="Helical" evidence="1">
    <location>
        <begin position="119"/>
        <end position="140"/>
    </location>
</feature>
<proteinExistence type="predicted"/>
<keyword evidence="1" id="KW-1133">Transmembrane helix</keyword>